<accession>A0A481YTR9</accession>
<gene>
    <name evidence="1" type="ORF">LCMAC102_02740</name>
</gene>
<reference evidence="1" key="1">
    <citation type="journal article" date="2019" name="MBio">
        <title>Virus Genomes from Deep Sea Sediments Expand the Ocean Megavirome and Support Independent Origins of Viral Gigantism.</title>
        <authorList>
            <person name="Backstrom D."/>
            <person name="Yutin N."/>
            <person name="Jorgensen S.L."/>
            <person name="Dharamshi J."/>
            <person name="Homa F."/>
            <person name="Zaremba-Niedwiedzka K."/>
            <person name="Spang A."/>
            <person name="Wolf Y.I."/>
            <person name="Koonin E.V."/>
            <person name="Ettema T.J."/>
        </authorList>
    </citation>
    <scope>NUCLEOTIDE SEQUENCE</scope>
</reference>
<name>A0A481YTR9_9VIRU</name>
<evidence type="ECO:0000313" key="1">
    <source>
        <dbReference type="EMBL" id="QBK86479.1"/>
    </source>
</evidence>
<dbReference type="EMBL" id="MK500334">
    <property type="protein sequence ID" value="QBK86479.1"/>
    <property type="molecule type" value="Genomic_DNA"/>
</dbReference>
<proteinExistence type="predicted"/>
<sequence>MIISGTVLLLLAILAGVVLFLACRCSLNCSQKPKREGYKRSCLANDCFGLQRTPVDFAFKYPYGWQRNPHWKANPGDEHQPLDYGPIDFHQDNRRLDRNHGVLFQQYRQDWKGCGKDQVYLTNDSKNRFDLTNLGDQGARVQLDDMYSHRFGPRGVQNNERTYDEPNPYYDKLYGGAEYLVHDKLGD</sequence>
<organism evidence="1">
    <name type="scientific">Marseillevirus LCMAC102</name>
    <dbReference type="NCBI Taxonomy" id="2506603"/>
    <lineage>
        <taxon>Viruses</taxon>
        <taxon>Varidnaviria</taxon>
        <taxon>Bamfordvirae</taxon>
        <taxon>Nucleocytoviricota</taxon>
        <taxon>Megaviricetes</taxon>
        <taxon>Pimascovirales</taxon>
        <taxon>Pimascovirales incertae sedis</taxon>
        <taxon>Marseilleviridae</taxon>
    </lineage>
</organism>
<protein>
    <submittedName>
        <fullName evidence="1">Uncharacterized protein</fullName>
    </submittedName>
</protein>